<keyword evidence="1" id="KW-0472">Membrane</keyword>
<protein>
    <recommendedName>
        <fullName evidence="2">DUF5673 domain-containing protein</fullName>
    </recommendedName>
</protein>
<accession>A0A897N7C1</accession>
<gene>
    <name evidence="3" type="ORF">HSR121_2619</name>
</gene>
<feature type="transmembrane region" description="Helical" evidence="1">
    <location>
        <begin position="107"/>
        <end position="131"/>
    </location>
</feature>
<dbReference type="Proteomes" id="UP000663525">
    <property type="component" value="Chromosome"/>
</dbReference>
<sequence>MRIFLGAFATSSFSSQPSCAPSAMRRFALRTTLVLYAALLIAPLGALLPGNEWALSVAASAVGAVVGTVATDARDPETFVHTAPRGLAGVLLPLAWLVPAVTRAESVVSVFVSPWFLGSIAALAWFVALLLGHEVRQHRLQERLTTVVSFEAGPPENVRRQTKYAVGVFLAATTAIVVAVVLIGGDAEPTSFVWLPAMLAVWLSLFTDQKQSVEITDEGIFAQRTLHDWETIDGYERGDDALEITRTDWYRATMRFDPHHIDDIDAVTDALDRYV</sequence>
<evidence type="ECO:0000313" key="3">
    <source>
        <dbReference type="EMBL" id="QSG06939.1"/>
    </source>
</evidence>
<name>A0A897N7C1_9EURY</name>
<dbReference type="EMBL" id="CP064787">
    <property type="protein sequence ID" value="QSG06939.1"/>
    <property type="molecule type" value="Genomic_DNA"/>
</dbReference>
<dbReference type="AlphaFoldDB" id="A0A897N7C1"/>
<feature type="transmembrane region" description="Helical" evidence="1">
    <location>
        <begin position="191"/>
        <end position="207"/>
    </location>
</feature>
<feature type="domain" description="DUF5673" evidence="2">
    <location>
        <begin position="212"/>
        <end position="271"/>
    </location>
</feature>
<dbReference type="InterPro" id="IPR043730">
    <property type="entry name" value="DUF5673"/>
</dbReference>
<feature type="transmembrane region" description="Helical" evidence="1">
    <location>
        <begin position="164"/>
        <end position="185"/>
    </location>
</feature>
<proteinExistence type="predicted"/>
<evidence type="ECO:0000256" key="1">
    <source>
        <dbReference type="SAM" id="Phobius"/>
    </source>
</evidence>
<reference evidence="3" key="1">
    <citation type="submission" date="2020-11" db="EMBL/GenBank/DDBJ databases">
        <title>Carbohydrate-dependent, anaerobic sulfur respiration: A novel catabolism in halophilic archaea.</title>
        <authorList>
            <person name="Sorokin D.Y."/>
            <person name="Messina E."/>
            <person name="Smedile F."/>
            <person name="La Cono V."/>
            <person name="Hallsworth J.E."/>
            <person name="Yakimov M.M."/>
        </authorList>
    </citation>
    <scope>NUCLEOTIDE SEQUENCE</scope>
    <source>
        <strain evidence="3">HSR12-1</strain>
    </source>
</reference>
<organism evidence="3 4">
    <name type="scientific">Halapricum desulfuricans</name>
    <dbReference type="NCBI Taxonomy" id="2841257"/>
    <lineage>
        <taxon>Archaea</taxon>
        <taxon>Methanobacteriati</taxon>
        <taxon>Methanobacteriota</taxon>
        <taxon>Stenosarchaea group</taxon>
        <taxon>Halobacteria</taxon>
        <taxon>Halobacteriales</taxon>
        <taxon>Haloarculaceae</taxon>
        <taxon>Halapricum</taxon>
    </lineage>
</organism>
<feature type="transmembrane region" description="Helical" evidence="1">
    <location>
        <begin position="27"/>
        <end position="47"/>
    </location>
</feature>
<evidence type="ECO:0000313" key="4">
    <source>
        <dbReference type="Proteomes" id="UP000663525"/>
    </source>
</evidence>
<keyword evidence="1" id="KW-1133">Transmembrane helix</keyword>
<dbReference type="Pfam" id="PF18923">
    <property type="entry name" value="DUF5673"/>
    <property type="match status" value="1"/>
</dbReference>
<evidence type="ECO:0000259" key="2">
    <source>
        <dbReference type="Pfam" id="PF18923"/>
    </source>
</evidence>
<keyword evidence="1" id="KW-0812">Transmembrane</keyword>